<feature type="compositionally biased region" description="Low complexity" evidence="1">
    <location>
        <begin position="1"/>
        <end position="21"/>
    </location>
</feature>
<evidence type="ECO:0000313" key="4">
    <source>
        <dbReference type="Proteomes" id="UP000230605"/>
    </source>
</evidence>
<sequence>MSSYTSSASSRGSTPSGSPTRAMSIASRTSTSTHRPSFSCSASTTTTNLADPYGSCVGYASRRSTDRPSAYISDADLFGDDSDEAWLSEPPPPPRQAEAWLARPLLPPVVAVKPRSCRTEPKKKRRSSSGTSKKE</sequence>
<name>A0A2G5H859_CERBT</name>
<feature type="region of interest" description="Disordered" evidence="1">
    <location>
        <begin position="111"/>
        <end position="135"/>
    </location>
</feature>
<organism evidence="2 4">
    <name type="scientific">Cercospora beticola</name>
    <name type="common">Sugarbeet leaf spot fungus</name>
    <dbReference type="NCBI Taxonomy" id="122368"/>
    <lineage>
        <taxon>Eukaryota</taxon>
        <taxon>Fungi</taxon>
        <taxon>Dikarya</taxon>
        <taxon>Ascomycota</taxon>
        <taxon>Pezizomycotina</taxon>
        <taxon>Dothideomycetes</taxon>
        <taxon>Dothideomycetidae</taxon>
        <taxon>Mycosphaerellales</taxon>
        <taxon>Mycosphaerellaceae</taxon>
        <taxon>Cercospora</taxon>
    </lineage>
</organism>
<reference evidence="2 4" key="1">
    <citation type="submission" date="2015-10" db="EMBL/GenBank/DDBJ databases">
        <title>The cercosporin biosynthetic gene cluster was horizontally transferred to several fungal lineages and shown to be expanded in Cercospora beticola based on microsynteny with recipient genomes.</title>
        <authorList>
            <person name="De Jonge R."/>
            <person name="Ebert M.K."/>
            <person name="Suttle J.C."/>
            <person name="Jurick Ii W.M."/>
            <person name="Secor G.A."/>
            <person name="Thomma B.P."/>
            <person name="Van De Peer Y."/>
            <person name="Bolton M.D."/>
        </authorList>
    </citation>
    <scope>NUCLEOTIDE SEQUENCE [LARGE SCALE GENOMIC DNA]</scope>
    <source>
        <strain evidence="2 4">09-40</strain>
    </source>
</reference>
<dbReference type="EMBL" id="CP134188">
    <property type="protein sequence ID" value="WPB03344.1"/>
    <property type="molecule type" value="Genomic_DNA"/>
</dbReference>
<evidence type="ECO:0000256" key="1">
    <source>
        <dbReference type="SAM" id="MobiDB-lite"/>
    </source>
</evidence>
<dbReference type="EMBL" id="LKMD01000108">
    <property type="protein sequence ID" value="PIA88724.1"/>
    <property type="molecule type" value="Genomic_DNA"/>
</dbReference>
<feature type="compositionally biased region" description="Polar residues" evidence="1">
    <location>
        <begin position="26"/>
        <end position="49"/>
    </location>
</feature>
<reference evidence="3 5" key="2">
    <citation type="submission" date="2023-09" db="EMBL/GenBank/DDBJ databases">
        <title>Complete-Gapless Cercospora beticola genome.</title>
        <authorList>
            <person name="Wyatt N.A."/>
            <person name="Spanner R.E."/>
            <person name="Bolton M.D."/>
        </authorList>
    </citation>
    <scope>NUCLEOTIDE SEQUENCE [LARGE SCALE GENOMIC DNA]</scope>
    <source>
        <strain evidence="3">Cb09-40</strain>
    </source>
</reference>
<evidence type="ECO:0000313" key="2">
    <source>
        <dbReference type="EMBL" id="PIA88724.1"/>
    </source>
</evidence>
<keyword evidence="5" id="KW-1185">Reference proteome</keyword>
<feature type="region of interest" description="Disordered" evidence="1">
    <location>
        <begin position="1"/>
        <end position="54"/>
    </location>
</feature>
<gene>
    <name evidence="2" type="ORF">CB0940_07397</name>
    <name evidence="3" type="ORF">RHO25_007981</name>
</gene>
<protein>
    <submittedName>
        <fullName evidence="2">Uncharacterized protein</fullName>
    </submittedName>
</protein>
<accession>A0A2G5H859</accession>
<proteinExistence type="predicted"/>
<dbReference type="OrthoDB" id="5294241at2759"/>
<evidence type="ECO:0000313" key="3">
    <source>
        <dbReference type="EMBL" id="WPB03344.1"/>
    </source>
</evidence>
<dbReference type="Proteomes" id="UP000230605">
    <property type="component" value="Chromosome 5"/>
</dbReference>
<evidence type="ECO:0000313" key="5">
    <source>
        <dbReference type="Proteomes" id="UP001302367"/>
    </source>
</evidence>
<dbReference type="Proteomes" id="UP001302367">
    <property type="component" value="Chromosome 5"/>
</dbReference>
<dbReference type="AlphaFoldDB" id="A0A2G5H859"/>
<feature type="region of interest" description="Disordered" evidence="1">
    <location>
        <begin position="71"/>
        <end position="97"/>
    </location>
</feature>
<feature type="compositionally biased region" description="Acidic residues" evidence="1">
    <location>
        <begin position="77"/>
        <end position="86"/>
    </location>
</feature>